<dbReference type="Proteomes" id="UP000886653">
    <property type="component" value="Unassembled WGS sequence"/>
</dbReference>
<dbReference type="GO" id="GO:0010906">
    <property type="term" value="P:regulation of glucose metabolic process"/>
    <property type="evidence" value="ECO:0007669"/>
    <property type="project" value="TreeGrafter"/>
</dbReference>
<organism evidence="10 11">
    <name type="scientific">Cronartium quercuum f. sp. fusiforme G11</name>
    <dbReference type="NCBI Taxonomy" id="708437"/>
    <lineage>
        <taxon>Eukaryota</taxon>
        <taxon>Fungi</taxon>
        <taxon>Dikarya</taxon>
        <taxon>Basidiomycota</taxon>
        <taxon>Pucciniomycotina</taxon>
        <taxon>Pucciniomycetes</taxon>
        <taxon>Pucciniales</taxon>
        <taxon>Coleosporiaceae</taxon>
        <taxon>Cronartium</taxon>
    </lineage>
</organism>
<feature type="region of interest" description="Disordered" evidence="8">
    <location>
        <begin position="362"/>
        <end position="383"/>
    </location>
</feature>
<keyword evidence="6 7" id="KW-0496">Mitochondrion</keyword>
<dbReference type="GO" id="GO:0004740">
    <property type="term" value="F:pyruvate dehydrogenase (acetyl-transferring) kinase activity"/>
    <property type="evidence" value="ECO:0007669"/>
    <property type="project" value="TreeGrafter"/>
</dbReference>
<evidence type="ECO:0000256" key="6">
    <source>
        <dbReference type="ARBA" id="ARBA00023128"/>
    </source>
</evidence>
<dbReference type="SUPFAM" id="SSF55874">
    <property type="entry name" value="ATPase domain of HSP90 chaperone/DNA topoisomerase II/histidine kinase"/>
    <property type="match status" value="1"/>
</dbReference>
<evidence type="ECO:0000256" key="4">
    <source>
        <dbReference type="ARBA" id="ARBA00022777"/>
    </source>
</evidence>
<feature type="compositionally biased region" description="Polar residues" evidence="8">
    <location>
        <begin position="366"/>
        <end position="378"/>
    </location>
</feature>
<evidence type="ECO:0000256" key="3">
    <source>
        <dbReference type="ARBA" id="ARBA00022741"/>
    </source>
</evidence>
<evidence type="ECO:0000256" key="2">
    <source>
        <dbReference type="ARBA" id="ARBA00022679"/>
    </source>
</evidence>
<evidence type="ECO:0000256" key="5">
    <source>
        <dbReference type="ARBA" id="ARBA00022840"/>
    </source>
</evidence>
<evidence type="ECO:0000256" key="1">
    <source>
        <dbReference type="ARBA" id="ARBA00006155"/>
    </source>
</evidence>
<reference evidence="10" key="1">
    <citation type="submission" date="2013-11" db="EMBL/GenBank/DDBJ databases">
        <title>Genome sequence of the fusiform rust pathogen reveals effectors for host alternation and coevolution with pine.</title>
        <authorList>
            <consortium name="DOE Joint Genome Institute"/>
            <person name="Smith K."/>
            <person name="Pendleton A."/>
            <person name="Kubisiak T."/>
            <person name="Anderson C."/>
            <person name="Salamov A."/>
            <person name="Aerts A."/>
            <person name="Riley R."/>
            <person name="Clum A."/>
            <person name="Lindquist E."/>
            <person name="Ence D."/>
            <person name="Campbell M."/>
            <person name="Kronenberg Z."/>
            <person name="Feau N."/>
            <person name="Dhillon B."/>
            <person name="Hamelin R."/>
            <person name="Burleigh J."/>
            <person name="Smith J."/>
            <person name="Yandell M."/>
            <person name="Nelson C."/>
            <person name="Grigoriev I."/>
            <person name="Davis J."/>
        </authorList>
    </citation>
    <scope>NUCLEOTIDE SEQUENCE</scope>
    <source>
        <strain evidence="10">G11</strain>
    </source>
</reference>
<evidence type="ECO:0000313" key="11">
    <source>
        <dbReference type="Proteomes" id="UP000886653"/>
    </source>
</evidence>
<keyword evidence="3 7" id="KW-0547">Nucleotide-binding</keyword>
<proteinExistence type="inferred from homology"/>
<dbReference type="Gene3D" id="3.30.565.10">
    <property type="entry name" value="Histidine kinase-like ATPase, C-terminal domain"/>
    <property type="match status" value="1"/>
</dbReference>
<comment type="similarity">
    <text evidence="1 7">Belongs to the PDK/BCKDK protein kinase family.</text>
</comment>
<dbReference type="InterPro" id="IPR036784">
    <property type="entry name" value="AK/P_DHK_N_sf"/>
</dbReference>
<dbReference type="Gene3D" id="1.20.140.20">
    <property type="entry name" value="Alpha-ketoacid/pyruvate dehydrogenase kinase, N-terminal domain"/>
    <property type="match status" value="1"/>
</dbReference>
<feature type="domain" description="Branched-chain alpha-ketoacid dehydrogenase kinase/Pyruvate dehydrogenase kinase N-terminal" evidence="9">
    <location>
        <begin position="43"/>
        <end position="211"/>
    </location>
</feature>
<evidence type="ECO:0000259" key="9">
    <source>
        <dbReference type="Pfam" id="PF10436"/>
    </source>
</evidence>
<dbReference type="InterPro" id="IPR039028">
    <property type="entry name" value="BCKD/PDK"/>
</dbReference>
<dbReference type="GO" id="GO:0005524">
    <property type="term" value="F:ATP binding"/>
    <property type="evidence" value="ECO:0007669"/>
    <property type="project" value="UniProtKB-UniRule"/>
</dbReference>
<sequence>MLGWLIRRHLHSSPLKLLPPAQPGKFYGNSHIFRYAAMDSIGFSLRQLIFFGKMLWASGFYSEADSEQRLVRGANFVKSQLPVRIARRIRDIQSLPFIVASNPNLNAALKLYVEAFEKLRSYPPICNCQDNQRWCEFLEKILDQHRIVIPQLAIGIAESSDHLTPHQIDSFMTRMLQSRISRRVLAQHHIALTSQFHSAPQLKRSKIGVVDIDLRVADGIEKCIRLAQATLGLKHSPGSEPVLDVMLTGEQDARFAYIADQLEYIMFELLLNSFKATLKHAHQRALPPAHFPISIHIVSSPTQLTIRLSDHAGGIRSAFSPSLSDEDDFPPSVTRRELFSFSHLAKRKDRLKGLIKTGGLTGTVGEQVQDNGSSTMGSTEEEKEVQEARLRIGLPLSSIYAQFFGGSLEMYSIEGSADAVLRIPKLGTTTE</sequence>
<accession>A0A9P6NIF7</accession>
<dbReference type="SUPFAM" id="SSF69012">
    <property type="entry name" value="alpha-ketoacid dehydrogenase kinase, N-terminal domain"/>
    <property type="match status" value="1"/>
</dbReference>
<dbReference type="EC" id="2.7.11.-" evidence="7"/>
<dbReference type="GO" id="GO:0005759">
    <property type="term" value="C:mitochondrial matrix"/>
    <property type="evidence" value="ECO:0007669"/>
    <property type="project" value="UniProtKB-SubCell"/>
</dbReference>
<dbReference type="InterPro" id="IPR018955">
    <property type="entry name" value="BCDHK/PDK_N"/>
</dbReference>
<dbReference type="InterPro" id="IPR036890">
    <property type="entry name" value="HATPase_C_sf"/>
</dbReference>
<evidence type="ECO:0000256" key="8">
    <source>
        <dbReference type="SAM" id="MobiDB-lite"/>
    </source>
</evidence>
<dbReference type="OrthoDB" id="3264224at2759"/>
<dbReference type="AlphaFoldDB" id="A0A9P6NIF7"/>
<name>A0A9P6NIF7_9BASI</name>
<dbReference type="EMBL" id="MU167259">
    <property type="protein sequence ID" value="KAG0146578.1"/>
    <property type="molecule type" value="Genomic_DNA"/>
</dbReference>
<comment type="subcellular location">
    <subcellularLocation>
        <location evidence="7">Mitochondrion matrix</location>
    </subcellularLocation>
</comment>
<dbReference type="Pfam" id="PF10436">
    <property type="entry name" value="BCDHK_Adom3"/>
    <property type="match status" value="1"/>
</dbReference>
<keyword evidence="4 7" id="KW-0418">Kinase</keyword>
<gene>
    <name evidence="10" type="ORF">CROQUDRAFT_657226</name>
</gene>
<keyword evidence="11" id="KW-1185">Reference proteome</keyword>
<keyword evidence="2 7" id="KW-0808">Transferase</keyword>
<evidence type="ECO:0000256" key="7">
    <source>
        <dbReference type="RuleBase" id="RU366032"/>
    </source>
</evidence>
<comment type="caution">
    <text evidence="10">The sequence shown here is derived from an EMBL/GenBank/DDBJ whole genome shotgun (WGS) entry which is preliminary data.</text>
</comment>
<evidence type="ECO:0000313" key="10">
    <source>
        <dbReference type="EMBL" id="KAG0146578.1"/>
    </source>
</evidence>
<protein>
    <recommendedName>
        <fullName evidence="7">Protein-serine/threonine kinase</fullName>
        <ecNumber evidence="7">2.7.11.-</ecNumber>
    </recommendedName>
</protein>
<dbReference type="PANTHER" id="PTHR11947:SF25">
    <property type="entry name" value="[PYRUVATE DEHYDROGENASE (ACETYL-TRANSFERRING)] KINASE 2, MITOCHONDRIAL"/>
    <property type="match status" value="1"/>
</dbReference>
<keyword evidence="5 7" id="KW-0067">ATP-binding</keyword>
<dbReference type="PANTHER" id="PTHR11947">
    <property type="entry name" value="PYRUVATE DEHYDROGENASE KINASE"/>
    <property type="match status" value="1"/>
</dbReference>